<reference evidence="3 4" key="1">
    <citation type="submission" date="2016-10" db="EMBL/GenBank/DDBJ databases">
        <authorList>
            <person name="Varghese N."/>
            <person name="Submissions S."/>
        </authorList>
    </citation>
    <scope>NUCLEOTIDE SEQUENCE [LARGE SCALE GENOMIC DNA]</scope>
    <source>
        <strain evidence="3 4">FF3</strain>
    </source>
</reference>
<feature type="domain" description="EamA" evidence="2">
    <location>
        <begin position="2"/>
        <end position="133"/>
    </location>
</feature>
<dbReference type="Pfam" id="PF00892">
    <property type="entry name" value="EamA"/>
    <property type="match status" value="2"/>
</dbReference>
<gene>
    <name evidence="3" type="ORF">SAMN04487940_11186</name>
</gene>
<evidence type="ECO:0000259" key="2">
    <source>
        <dbReference type="Pfam" id="PF00892"/>
    </source>
</evidence>
<dbReference type="PANTHER" id="PTHR22911:SF103">
    <property type="entry name" value="BLR2811 PROTEIN"/>
    <property type="match status" value="1"/>
</dbReference>
<dbReference type="GO" id="GO:0016020">
    <property type="term" value="C:membrane"/>
    <property type="evidence" value="ECO:0007669"/>
    <property type="project" value="InterPro"/>
</dbReference>
<name>A0A975WBW5_9RHOB</name>
<keyword evidence="1" id="KW-1133">Transmembrane helix</keyword>
<evidence type="ECO:0000313" key="3">
    <source>
        <dbReference type="EMBL" id="SEJ83220.1"/>
    </source>
</evidence>
<feature type="transmembrane region" description="Helical" evidence="1">
    <location>
        <begin position="143"/>
        <end position="160"/>
    </location>
</feature>
<feature type="domain" description="EamA" evidence="2">
    <location>
        <begin position="146"/>
        <end position="268"/>
    </location>
</feature>
<feature type="transmembrane region" description="Helical" evidence="1">
    <location>
        <begin position="201"/>
        <end position="223"/>
    </location>
</feature>
<sequence length="282" mass="30146">MRGVLFMLAGFFFYATSDSIAKVLTQSLHPVQVVWTRQFGLFCCVILLLARHGTGIMRTRHHAIQIARGVTAVGASISFVFAVTYIPLADAMAIAFVAPFFVTVLGALVLGEPIGMRRWIAVAIGFAGMLIIVRPGLGVLHPASVLPILAAAFFAARQVLSRMISGDDGSMTTVAYTAISAVTVLTLPLPFFWAWPNDPVTVALLGVIAVTAGLAEFLIVRALELAQAVVVAPTQYTVLIWGTMWGFLIFDQLPDGWTLAGAAIIMASGLYTLHREARAGSN</sequence>
<feature type="transmembrane region" description="Helical" evidence="1">
    <location>
        <begin position="118"/>
        <end position="137"/>
    </location>
</feature>
<keyword evidence="1" id="KW-0812">Transmembrane</keyword>
<evidence type="ECO:0000256" key="1">
    <source>
        <dbReference type="SAM" id="Phobius"/>
    </source>
</evidence>
<dbReference type="InterPro" id="IPR000620">
    <property type="entry name" value="EamA_dom"/>
</dbReference>
<dbReference type="InterPro" id="IPR037185">
    <property type="entry name" value="EmrE-like"/>
</dbReference>
<dbReference type="SUPFAM" id="SSF103481">
    <property type="entry name" value="Multidrug resistance efflux transporter EmrE"/>
    <property type="match status" value="2"/>
</dbReference>
<keyword evidence="4" id="KW-1185">Reference proteome</keyword>
<dbReference type="Proteomes" id="UP000182932">
    <property type="component" value="Unassembled WGS sequence"/>
</dbReference>
<keyword evidence="1" id="KW-0472">Membrane</keyword>
<dbReference type="RefSeq" id="WP_074837374.1">
    <property type="nucleotide sequence ID" value="NZ_FWFM01000011.1"/>
</dbReference>
<feature type="transmembrane region" description="Helical" evidence="1">
    <location>
        <begin position="92"/>
        <end position="111"/>
    </location>
</feature>
<feature type="transmembrane region" description="Helical" evidence="1">
    <location>
        <begin position="230"/>
        <end position="250"/>
    </location>
</feature>
<comment type="caution">
    <text evidence="3">The sequence shown here is derived from an EMBL/GenBank/DDBJ whole genome shotgun (WGS) entry which is preliminary data.</text>
</comment>
<feature type="transmembrane region" description="Helical" evidence="1">
    <location>
        <begin position="172"/>
        <end position="195"/>
    </location>
</feature>
<organism evidence="3 4">
    <name type="scientific">Marinovum algicola</name>
    <dbReference type="NCBI Taxonomy" id="42444"/>
    <lineage>
        <taxon>Bacteria</taxon>
        <taxon>Pseudomonadati</taxon>
        <taxon>Pseudomonadota</taxon>
        <taxon>Alphaproteobacteria</taxon>
        <taxon>Rhodobacterales</taxon>
        <taxon>Roseobacteraceae</taxon>
        <taxon>Marinovum</taxon>
    </lineage>
</organism>
<accession>A0A975WBW5</accession>
<evidence type="ECO:0000313" key="4">
    <source>
        <dbReference type="Proteomes" id="UP000182932"/>
    </source>
</evidence>
<feature type="transmembrane region" description="Helical" evidence="1">
    <location>
        <begin position="66"/>
        <end position="86"/>
    </location>
</feature>
<protein>
    <submittedName>
        <fullName evidence="3">S-adenosylmethionine uptake transporter</fullName>
    </submittedName>
</protein>
<proteinExistence type="predicted"/>
<feature type="transmembrane region" description="Helical" evidence="1">
    <location>
        <begin position="33"/>
        <end position="54"/>
    </location>
</feature>
<dbReference type="AlphaFoldDB" id="A0A975WBW5"/>
<feature type="transmembrane region" description="Helical" evidence="1">
    <location>
        <begin position="256"/>
        <end position="273"/>
    </location>
</feature>
<dbReference type="PANTHER" id="PTHR22911">
    <property type="entry name" value="ACYL-MALONYL CONDENSING ENZYME-RELATED"/>
    <property type="match status" value="1"/>
</dbReference>
<dbReference type="EMBL" id="FNYY01000011">
    <property type="protein sequence ID" value="SEJ83220.1"/>
    <property type="molecule type" value="Genomic_DNA"/>
</dbReference>